<evidence type="ECO:0000313" key="18">
    <source>
        <dbReference type="Proteomes" id="UP000516314"/>
    </source>
</evidence>
<dbReference type="GO" id="GO:0005524">
    <property type="term" value="F:ATP binding"/>
    <property type="evidence" value="ECO:0007669"/>
    <property type="project" value="UniProtKB-KW"/>
</dbReference>
<protein>
    <recommendedName>
        <fullName evidence="2">non-specific serine/threonine protein kinase</fullName>
        <ecNumber evidence="2">2.7.11.1</ecNumber>
    </recommendedName>
</protein>
<keyword evidence="10 15" id="KW-1133">Transmembrane helix</keyword>
<evidence type="ECO:0000256" key="12">
    <source>
        <dbReference type="ARBA" id="ARBA00047899"/>
    </source>
</evidence>
<feature type="region of interest" description="Disordered" evidence="14">
    <location>
        <begin position="1"/>
        <end position="181"/>
    </location>
</feature>
<evidence type="ECO:0000256" key="6">
    <source>
        <dbReference type="ARBA" id="ARBA00022692"/>
    </source>
</evidence>
<feature type="compositionally biased region" description="Pro residues" evidence="14">
    <location>
        <begin position="84"/>
        <end position="109"/>
    </location>
</feature>
<feature type="compositionally biased region" description="Low complexity" evidence="14">
    <location>
        <begin position="14"/>
        <end position="31"/>
    </location>
</feature>
<evidence type="ECO:0000256" key="1">
    <source>
        <dbReference type="ARBA" id="ARBA00004162"/>
    </source>
</evidence>
<feature type="compositionally biased region" description="Low complexity" evidence="14">
    <location>
        <begin position="167"/>
        <end position="181"/>
    </location>
</feature>
<evidence type="ECO:0000256" key="15">
    <source>
        <dbReference type="SAM" id="Phobius"/>
    </source>
</evidence>
<feature type="compositionally biased region" description="Low complexity" evidence="14">
    <location>
        <begin position="132"/>
        <end position="141"/>
    </location>
</feature>
<evidence type="ECO:0000256" key="13">
    <source>
        <dbReference type="ARBA" id="ARBA00048679"/>
    </source>
</evidence>
<comment type="catalytic activity">
    <reaction evidence="13">
        <text>L-seryl-[protein] + ATP = O-phospho-L-seryl-[protein] + ADP + H(+)</text>
        <dbReference type="Rhea" id="RHEA:17989"/>
        <dbReference type="Rhea" id="RHEA-COMP:9863"/>
        <dbReference type="Rhea" id="RHEA-COMP:11604"/>
        <dbReference type="ChEBI" id="CHEBI:15378"/>
        <dbReference type="ChEBI" id="CHEBI:29999"/>
        <dbReference type="ChEBI" id="CHEBI:30616"/>
        <dbReference type="ChEBI" id="CHEBI:83421"/>
        <dbReference type="ChEBI" id="CHEBI:456216"/>
        <dbReference type="EC" id="2.7.11.1"/>
    </reaction>
</comment>
<dbReference type="Proteomes" id="UP000516314">
    <property type="component" value="Chromosome 4"/>
</dbReference>
<dbReference type="Gene3D" id="1.10.510.10">
    <property type="entry name" value="Transferase(Phosphotransferase) domain 1"/>
    <property type="match status" value="1"/>
</dbReference>
<keyword evidence="4" id="KW-0723">Serine/threonine-protein kinase</keyword>
<keyword evidence="9" id="KW-0067">ATP-binding</keyword>
<proteinExistence type="predicted"/>
<keyword evidence="8" id="KW-0418">Kinase</keyword>
<evidence type="ECO:0000256" key="5">
    <source>
        <dbReference type="ARBA" id="ARBA00022679"/>
    </source>
</evidence>
<reference evidence="17 18" key="1">
    <citation type="submission" date="2020-09" db="EMBL/GenBank/DDBJ databases">
        <authorList>
            <person name="Ashkenazy H."/>
        </authorList>
    </citation>
    <scope>NUCLEOTIDE SEQUENCE [LARGE SCALE GENOMIC DNA]</scope>
    <source>
        <strain evidence="18">cv. Cdm-0</strain>
    </source>
</reference>
<dbReference type="InterPro" id="IPR000719">
    <property type="entry name" value="Prot_kinase_dom"/>
</dbReference>
<keyword evidence="3" id="KW-1003">Cell membrane</keyword>
<feature type="region of interest" description="Disordered" evidence="14">
    <location>
        <begin position="429"/>
        <end position="453"/>
    </location>
</feature>
<feature type="domain" description="Protein kinase" evidence="16">
    <location>
        <begin position="293"/>
        <end position="359"/>
    </location>
</feature>
<sequence>MADSPVDSSPAPETSNGTPPSNGTSPSNESSPPTPPSSPPPSSISAPPPDISASFSPPPAPPTQETSPPTSPSSSPPVVANPSPQTPENPSPPAPEGSTPVTPPAPPQTPSNQSPERPTPPSPGANDDRNRTNGGNNNRDGSTPSPPSSGNRTSGDGGSPSPPRSISPPQNSGDSDSSSGNHPQANIGLIIGVLVGAGLLLLLAVCICICCNRKKKKKSPQVNHMHYYNNNPYGGAPSGNGGYYKGTPQDHVVNMAGQGGGNWGPQQPVSGPHSDASNLTGRTAIPSPQAATLDFGLAKLSQDNYTHVSTRVMGTFGYLAPEYASSGKLSDKSDVFSFGVMLLELITGRPPLDLTGEMEDSLVDWARPLCLKAAQDGDYNQLADPRLELNYSHQEMVQMASCAAAAIRHSARRRPKMSQIVRALEGDMSMDDLSEGTRPGQSTYLSPGSVSSEYDASSYTADMKKFKKLALENKEYQSSEYGGTSEYGLNPSASSSEEMNRGSMKRNPQL</sequence>
<evidence type="ECO:0000256" key="2">
    <source>
        <dbReference type="ARBA" id="ARBA00012513"/>
    </source>
</evidence>
<name>A0A7G2F319_ARATH</name>
<evidence type="ECO:0000256" key="14">
    <source>
        <dbReference type="SAM" id="MobiDB-lite"/>
    </source>
</evidence>
<dbReference type="Pfam" id="PF00069">
    <property type="entry name" value="Pkinase"/>
    <property type="match status" value="1"/>
</dbReference>
<evidence type="ECO:0000256" key="8">
    <source>
        <dbReference type="ARBA" id="ARBA00022777"/>
    </source>
</evidence>
<evidence type="ECO:0000256" key="7">
    <source>
        <dbReference type="ARBA" id="ARBA00022741"/>
    </source>
</evidence>
<dbReference type="GO" id="GO:0004674">
    <property type="term" value="F:protein serine/threonine kinase activity"/>
    <property type="evidence" value="ECO:0007669"/>
    <property type="project" value="UniProtKB-KW"/>
</dbReference>
<evidence type="ECO:0000256" key="3">
    <source>
        <dbReference type="ARBA" id="ARBA00022475"/>
    </source>
</evidence>
<keyword evidence="11 15" id="KW-0472">Membrane</keyword>
<feature type="compositionally biased region" description="Polar residues" evidence="14">
    <location>
        <begin position="439"/>
        <end position="453"/>
    </location>
</feature>
<evidence type="ECO:0000256" key="11">
    <source>
        <dbReference type="ARBA" id="ARBA00023136"/>
    </source>
</evidence>
<dbReference type="GO" id="GO:0005886">
    <property type="term" value="C:plasma membrane"/>
    <property type="evidence" value="ECO:0007669"/>
    <property type="project" value="UniProtKB-SubCell"/>
</dbReference>
<dbReference type="InterPro" id="IPR047117">
    <property type="entry name" value="PERK1-13-like"/>
</dbReference>
<keyword evidence="7" id="KW-0547">Nucleotide-binding</keyword>
<accession>A0A7G2F319</accession>
<keyword evidence="5" id="KW-0808">Transferase</keyword>
<comment type="catalytic activity">
    <reaction evidence="12">
        <text>L-threonyl-[protein] + ATP = O-phospho-L-threonyl-[protein] + ADP + H(+)</text>
        <dbReference type="Rhea" id="RHEA:46608"/>
        <dbReference type="Rhea" id="RHEA-COMP:11060"/>
        <dbReference type="Rhea" id="RHEA-COMP:11605"/>
        <dbReference type="ChEBI" id="CHEBI:15378"/>
        <dbReference type="ChEBI" id="CHEBI:30013"/>
        <dbReference type="ChEBI" id="CHEBI:30616"/>
        <dbReference type="ChEBI" id="CHEBI:61977"/>
        <dbReference type="ChEBI" id="CHEBI:456216"/>
        <dbReference type="EC" id="2.7.11.1"/>
    </reaction>
</comment>
<dbReference type="SUPFAM" id="SSF56112">
    <property type="entry name" value="Protein kinase-like (PK-like)"/>
    <property type="match status" value="1"/>
</dbReference>
<dbReference type="EMBL" id="LR881469">
    <property type="protein sequence ID" value="CAD5329935.1"/>
    <property type="molecule type" value="Genomic_DNA"/>
</dbReference>
<gene>
    <name evidence="17" type="ORF">AT9943_LOCUS17498</name>
</gene>
<evidence type="ECO:0000256" key="10">
    <source>
        <dbReference type="ARBA" id="ARBA00022989"/>
    </source>
</evidence>
<evidence type="ECO:0000259" key="16">
    <source>
        <dbReference type="Pfam" id="PF00069"/>
    </source>
</evidence>
<evidence type="ECO:0000256" key="9">
    <source>
        <dbReference type="ARBA" id="ARBA00022840"/>
    </source>
</evidence>
<comment type="subcellular location">
    <subcellularLocation>
        <location evidence="1">Cell membrane</location>
        <topology evidence="1">Single-pass membrane protein</topology>
    </subcellularLocation>
</comment>
<feature type="region of interest" description="Disordered" evidence="14">
    <location>
        <begin position="475"/>
        <end position="510"/>
    </location>
</feature>
<feature type="transmembrane region" description="Helical" evidence="15">
    <location>
        <begin position="187"/>
        <end position="211"/>
    </location>
</feature>
<keyword evidence="6 15" id="KW-0812">Transmembrane</keyword>
<feature type="compositionally biased region" description="Pro residues" evidence="14">
    <location>
        <begin position="32"/>
        <end position="62"/>
    </location>
</feature>
<evidence type="ECO:0000256" key="4">
    <source>
        <dbReference type="ARBA" id="ARBA00022527"/>
    </source>
</evidence>
<dbReference type="EC" id="2.7.11.1" evidence="2"/>
<evidence type="ECO:0000313" key="17">
    <source>
        <dbReference type="EMBL" id="CAD5329935.1"/>
    </source>
</evidence>
<dbReference type="AlphaFoldDB" id="A0A7G2F319"/>
<dbReference type="PANTHER" id="PTHR47982">
    <property type="entry name" value="PROLINE-RICH RECEPTOR-LIKE PROTEIN KINASE PERK4"/>
    <property type="match status" value="1"/>
</dbReference>
<dbReference type="InterPro" id="IPR011009">
    <property type="entry name" value="Kinase-like_dom_sf"/>
</dbReference>
<dbReference type="PANTHER" id="PTHR47982:SF71">
    <property type="entry name" value="PROLINE-RICH RECEPTOR-LIKE PROTEIN KINASE PERK5"/>
    <property type="match status" value="1"/>
</dbReference>
<organism evidence="17 18">
    <name type="scientific">Arabidopsis thaliana</name>
    <name type="common">Mouse-ear cress</name>
    <dbReference type="NCBI Taxonomy" id="3702"/>
    <lineage>
        <taxon>Eukaryota</taxon>
        <taxon>Viridiplantae</taxon>
        <taxon>Streptophyta</taxon>
        <taxon>Embryophyta</taxon>
        <taxon>Tracheophyta</taxon>
        <taxon>Spermatophyta</taxon>
        <taxon>Magnoliopsida</taxon>
        <taxon>eudicotyledons</taxon>
        <taxon>Gunneridae</taxon>
        <taxon>Pentapetalae</taxon>
        <taxon>rosids</taxon>
        <taxon>malvids</taxon>
        <taxon>Brassicales</taxon>
        <taxon>Brassicaceae</taxon>
        <taxon>Camelineae</taxon>
        <taxon>Arabidopsis</taxon>
    </lineage>
</organism>